<feature type="signal peptide" evidence="15">
    <location>
        <begin position="1"/>
        <end position="27"/>
    </location>
</feature>
<evidence type="ECO:0000256" key="2">
    <source>
        <dbReference type="ARBA" id="ARBA00004771"/>
    </source>
</evidence>
<keyword evidence="14" id="KW-0012">Acyltransferase</keyword>
<keyword evidence="10" id="KW-0256">Endoplasmic reticulum</keyword>
<dbReference type="EC" id="2.3.1.20" evidence="5"/>
<evidence type="ECO:0000256" key="10">
    <source>
        <dbReference type="ARBA" id="ARBA00022824"/>
    </source>
</evidence>
<keyword evidence="8" id="KW-0812">Transmembrane</keyword>
<dbReference type="GO" id="GO:0019432">
    <property type="term" value="P:triglyceride biosynthetic process"/>
    <property type="evidence" value="ECO:0007669"/>
    <property type="project" value="TreeGrafter"/>
</dbReference>
<accession>A0A7S1QSH3</accession>
<evidence type="ECO:0000256" key="6">
    <source>
        <dbReference type="ARBA" id="ARBA00022516"/>
    </source>
</evidence>
<keyword evidence="13" id="KW-0472">Membrane</keyword>
<comment type="subcellular location">
    <subcellularLocation>
        <location evidence="1">Endoplasmic reticulum membrane</location>
        <topology evidence="1">Multi-pass membrane protein</topology>
    </subcellularLocation>
</comment>
<evidence type="ECO:0000256" key="8">
    <source>
        <dbReference type="ARBA" id="ARBA00022692"/>
    </source>
</evidence>
<comment type="pathway">
    <text evidence="2">Glycerolipid metabolism; triacylglycerol biosynthesis.</text>
</comment>
<dbReference type="AlphaFoldDB" id="A0A7S1QSH3"/>
<proteinExistence type="inferred from homology"/>
<keyword evidence="11" id="KW-1133">Transmembrane helix</keyword>
<evidence type="ECO:0000256" key="15">
    <source>
        <dbReference type="SAM" id="SignalP"/>
    </source>
</evidence>
<evidence type="ECO:0000256" key="3">
    <source>
        <dbReference type="ARBA" id="ARBA00005189"/>
    </source>
</evidence>
<evidence type="ECO:0000256" key="7">
    <source>
        <dbReference type="ARBA" id="ARBA00022679"/>
    </source>
</evidence>
<feature type="chain" id="PRO_5031344636" description="diacylglycerol O-acyltransferase" evidence="15">
    <location>
        <begin position="28"/>
        <end position="288"/>
    </location>
</feature>
<evidence type="ECO:0000256" key="5">
    <source>
        <dbReference type="ARBA" id="ARBA00013244"/>
    </source>
</evidence>
<evidence type="ECO:0000313" key="16">
    <source>
        <dbReference type="EMBL" id="CAD9147079.1"/>
    </source>
</evidence>
<dbReference type="PANTHER" id="PTHR12317:SF0">
    <property type="entry name" value="ACYLTRANSFERASE"/>
    <property type="match status" value="1"/>
</dbReference>
<evidence type="ECO:0000256" key="12">
    <source>
        <dbReference type="ARBA" id="ARBA00023098"/>
    </source>
</evidence>
<reference evidence="16" key="1">
    <citation type="submission" date="2021-01" db="EMBL/GenBank/DDBJ databases">
        <authorList>
            <person name="Corre E."/>
            <person name="Pelletier E."/>
            <person name="Niang G."/>
            <person name="Scheremetjew M."/>
            <person name="Finn R."/>
            <person name="Kale V."/>
            <person name="Holt S."/>
            <person name="Cochrane G."/>
            <person name="Meng A."/>
            <person name="Brown T."/>
            <person name="Cohen L."/>
        </authorList>
    </citation>
    <scope>NUCLEOTIDE SEQUENCE</scope>
    <source>
        <strain evidence="16">OF101</strain>
    </source>
</reference>
<dbReference type="GO" id="GO:0006071">
    <property type="term" value="P:glycerol metabolic process"/>
    <property type="evidence" value="ECO:0007669"/>
    <property type="project" value="UniProtKB-KW"/>
</dbReference>
<dbReference type="Pfam" id="PF03982">
    <property type="entry name" value="DAGAT"/>
    <property type="match status" value="1"/>
</dbReference>
<keyword evidence="7" id="KW-0808">Transferase</keyword>
<protein>
    <recommendedName>
        <fullName evidence="5">diacylglycerol O-acyltransferase</fullName>
        <ecNumber evidence="5">2.3.1.20</ecNumber>
    </recommendedName>
</protein>
<evidence type="ECO:0000256" key="9">
    <source>
        <dbReference type="ARBA" id="ARBA00022798"/>
    </source>
</evidence>
<comment type="similarity">
    <text evidence="4">Belongs to the diacylglycerol acyltransferase family.</text>
</comment>
<gene>
    <name evidence="16" type="ORF">ACAT0790_LOCUS29886</name>
</gene>
<dbReference type="EMBL" id="HBGE01049475">
    <property type="protein sequence ID" value="CAD9147079.1"/>
    <property type="molecule type" value="Transcribed_RNA"/>
</dbReference>
<keyword evidence="9" id="KW-0319">Glycerol metabolism</keyword>
<evidence type="ECO:0000256" key="14">
    <source>
        <dbReference type="ARBA" id="ARBA00023315"/>
    </source>
</evidence>
<sequence length="288" mass="32827">MAAAAPRKRPRAMTAAGVVSLLALACGTDNFSQRPGLIEFLARWARDYYRQAELRFAPGANQRKGRSFYAFHPHGCLSAGWSINGVFNPEFMREAGRVTWLIDPNLRHKNPSFKMLCGAYRAEDRAIEAGDSATFKELMSRGESVALIPGGFQDAVKFQYQKERTAIKERKGFIKYCLQYGYRVHPVYTFGESETYYTFTGLEGLRNWISRYNIPMVVFLGWPLCPFLPWPQTRILTYVGRGIDMPLLPSATKEEVDYWHSVYMTALRQLFDEQKAEAGYPGAELEIL</sequence>
<name>A0A7S1QSH3_ALECA</name>
<comment type="pathway">
    <text evidence="3">Lipid metabolism.</text>
</comment>
<evidence type="ECO:0000256" key="11">
    <source>
        <dbReference type="ARBA" id="ARBA00022989"/>
    </source>
</evidence>
<organism evidence="16">
    <name type="scientific">Alexandrium catenella</name>
    <name type="common">Red tide dinoflagellate</name>
    <name type="synonym">Gonyaulax catenella</name>
    <dbReference type="NCBI Taxonomy" id="2925"/>
    <lineage>
        <taxon>Eukaryota</taxon>
        <taxon>Sar</taxon>
        <taxon>Alveolata</taxon>
        <taxon>Dinophyceae</taxon>
        <taxon>Gonyaulacales</taxon>
        <taxon>Pyrocystaceae</taxon>
        <taxon>Alexandrium</taxon>
    </lineage>
</organism>
<dbReference type="InterPro" id="IPR007130">
    <property type="entry name" value="DAGAT"/>
</dbReference>
<evidence type="ECO:0000256" key="1">
    <source>
        <dbReference type="ARBA" id="ARBA00004477"/>
    </source>
</evidence>
<dbReference type="PANTHER" id="PTHR12317">
    <property type="entry name" value="DIACYLGLYCEROL O-ACYLTRANSFERASE"/>
    <property type="match status" value="1"/>
</dbReference>
<keyword evidence="12" id="KW-0443">Lipid metabolism</keyword>
<keyword evidence="15" id="KW-0732">Signal</keyword>
<evidence type="ECO:0000256" key="4">
    <source>
        <dbReference type="ARBA" id="ARBA00005420"/>
    </source>
</evidence>
<dbReference type="GO" id="GO:0005789">
    <property type="term" value="C:endoplasmic reticulum membrane"/>
    <property type="evidence" value="ECO:0007669"/>
    <property type="project" value="UniProtKB-SubCell"/>
</dbReference>
<evidence type="ECO:0000256" key="13">
    <source>
        <dbReference type="ARBA" id="ARBA00023136"/>
    </source>
</evidence>
<dbReference type="PROSITE" id="PS51257">
    <property type="entry name" value="PROKAR_LIPOPROTEIN"/>
    <property type="match status" value="1"/>
</dbReference>
<keyword evidence="6" id="KW-0444">Lipid biosynthesis</keyword>
<dbReference type="GO" id="GO:0004144">
    <property type="term" value="F:diacylglycerol O-acyltransferase activity"/>
    <property type="evidence" value="ECO:0007669"/>
    <property type="project" value="UniProtKB-EC"/>
</dbReference>